<dbReference type="EMBL" id="FOVE01000009">
    <property type="protein sequence ID" value="SFN43433.1"/>
    <property type="molecule type" value="Genomic_DNA"/>
</dbReference>
<accession>A0A1I4Z061</accession>
<evidence type="ECO:0000256" key="1">
    <source>
        <dbReference type="SAM" id="SignalP"/>
    </source>
</evidence>
<dbReference type="Proteomes" id="UP000242869">
    <property type="component" value="Unassembled WGS sequence"/>
</dbReference>
<name>A0A1I4Z061_9NEIS</name>
<dbReference type="STRING" id="83765.SAMN05660284_01471"/>
<keyword evidence="3" id="KW-1185">Reference proteome</keyword>
<sequence>MRFFFALFLMFFATTFAQAGAWGEGAFDNDDALDWVAQCTRSKDITPVSRALQAVLSTEYIEAPEGSAAIAAAEVVASAFRINGVRLD</sequence>
<evidence type="ECO:0000313" key="2">
    <source>
        <dbReference type="EMBL" id="SFN43433.1"/>
    </source>
</evidence>
<keyword evidence="1" id="KW-0732">Signal</keyword>
<feature type="chain" id="PRO_5017441016" evidence="1">
    <location>
        <begin position="20"/>
        <end position="88"/>
    </location>
</feature>
<proteinExistence type="predicted"/>
<dbReference type="Pfam" id="PF14078">
    <property type="entry name" value="DUF4259"/>
    <property type="match status" value="1"/>
</dbReference>
<protein>
    <submittedName>
        <fullName evidence="2">Uncharacterized protein</fullName>
    </submittedName>
</protein>
<dbReference type="AlphaFoldDB" id="A0A1I4Z061"/>
<gene>
    <name evidence="2" type="ORF">SAMN05660284_01471</name>
</gene>
<dbReference type="RefSeq" id="WP_177187818.1">
    <property type="nucleotide sequence ID" value="NZ_FOVE01000009.1"/>
</dbReference>
<evidence type="ECO:0000313" key="3">
    <source>
        <dbReference type="Proteomes" id="UP000242869"/>
    </source>
</evidence>
<organism evidence="2 3">
    <name type="scientific">Formivibrio citricus</name>
    <dbReference type="NCBI Taxonomy" id="83765"/>
    <lineage>
        <taxon>Bacteria</taxon>
        <taxon>Pseudomonadati</taxon>
        <taxon>Pseudomonadota</taxon>
        <taxon>Betaproteobacteria</taxon>
        <taxon>Neisseriales</taxon>
        <taxon>Chitinibacteraceae</taxon>
        <taxon>Formivibrio</taxon>
    </lineage>
</organism>
<dbReference type="InterPro" id="IPR025355">
    <property type="entry name" value="DUF4259"/>
</dbReference>
<reference evidence="3" key="1">
    <citation type="submission" date="2016-10" db="EMBL/GenBank/DDBJ databases">
        <authorList>
            <person name="Varghese N."/>
            <person name="Submissions S."/>
        </authorList>
    </citation>
    <scope>NUCLEOTIDE SEQUENCE [LARGE SCALE GENOMIC DNA]</scope>
    <source>
        <strain evidence="3">DSM 6150</strain>
    </source>
</reference>
<feature type="signal peptide" evidence="1">
    <location>
        <begin position="1"/>
        <end position="19"/>
    </location>
</feature>